<evidence type="ECO:0000313" key="3">
    <source>
        <dbReference type="Proteomes" id="UP000831485"/>
    </source>
</evidence>
<gene>
    <name evidence="2" type="ORF">M1B72_09550</name>
</gene>
<evidence type="ECO:0000313" key="2">
    <source>
        <dbReference type="EMBL" id="UPU37932.1"/>
    </source>
</evidence>
<dbReference type="RefSeq" id="WP_248647285.1">
    <property type="nucleotide sequence ID" value="NZ_CP096574.1"/>
</dbReference>
<keyword evidence="1" id="KW-0732">Signal</keyword>
<organism evidence="2 3">
    <name type="scientific">Geomonas paludis</name>
    <dbReference type="NCBI Taxonomy" id="2740185"/>
    <lineage>
        <taxon>Bacteria</taxon>
        <taxon>Pseudomonadati</taxon>
        <taxon>Thermodesulfobacteriota</taxon>
        <taxon>Desulfuromonadia</taxon>
        <taxon>Geobacterales</taxon>
        <taxon>Geobacteraceae</taxon>
        <taxon>Geomonas</taxon>
    </lineage>
</organism>
<feature type="signal peptide" evidence="1">
    <location>
        <begin position="1"/>
        <end position="19"/>
    </location>
</feature>
<sequence>MKYFLVLLTLFVMPITGCAESSALIARSSINERTDVFEEQRTQTPVPAGYVDLKITAILKTHLPGAYSATDIHGTQDYNLLVNIDGQAMHLRGSRQNEYRQDLSMTNPESGNGTKYLFHSYVRLKEGSHKVVVAIPADKIAVEKELILKAGKTEHLLVEPIYGSKSKKLGINKGFVESFAEGIKTFRVMLNGLEI</sequence>
<keyword evidence="3" id="KW-1185">Reference proteome</keyword>
<feature type="chain" id="PRO_5045700317" description="Lipoprotein" evidence="1">
    <location>
        <begin position="20"/>
        <end position="195"/>
    </location>
</feature>
<name>A0ABY4LJ99_9BACT</name>
<dbReference type="EMBL" id="CP096574">
    <property type="protein sequence ID" value="UPU37932.1"/>
    <property type="molecule type" value="Genomic_DNA"/>
</dbReference>
<evidence type="ECO:0008006" key="4">
    <source>
        <dbReference type="Google" id="ProtNLM"/>
    </source>
</evidence>
<dbReference type="Proteomes" id="UP000831485">
    <property type="component" value="Chromosome"/>
</dbReference>
<evidence type="ECO:0000256" key="1">
    <source>
        <dbReference type="SAM" id="SignalP"/>
    </source>
</evidence>
<accession>A0ABY4LJ99</accession>
<proteinExistence type="predicted"/>
<protein>
    <recommendedName>
        <fullName evidence="4">Lipoprotein</fullName>
    </recommendedName>
</protein>
<reference evidence="2" key="1">
    <citation type="submission" date="2022-04" db="EMBL/GenBank/DDBJ databases">
        <authorList>
            <person name="Liu G."/>
        </authorList>
    </citation>
    <scope>NUCLEOTIDE SEQUENCE</scope>
    <source>
        <strain evidence="2">RG22</strain>
    </source>
</reference>